<comment type="caution">
    <text evidence="1">The sequence shown here is derived from an EMBL/GenBank/DDBJ whole genome shotgun (WGS) entry which is preliminary data.</text>
</comment>
<organism evidence="1 2">
    <name type="scientific">Pseudoalteromonas luteoviolacea DSM 6061</name>
    <dbReference type="NCBI Taxonomy" id="1365250"/>
    <lineage>
        <taxon>Bacteria</taxon>
        <taxon>Pseudomonadati</taxon>
        <taxon>Pseudomonadota</taxon>
        <taxon>Gammaproteobacteria</taxon>
        <taxon>Alteromonadales</taxon>
        <taxon>Pseudoalteromonadaceae</taxon>
        <taxon>Pseudoalteromonas</taxon>
    </lineage>
</organism>
<evidence type="ECO:0000313" key="1">
    <source>
        <dbReference type="EMBL" id="KZN48585.1"/>
    </source>
</evidence>
<accession>A0A167D9R3</accession>
<evidence type="ECO:0000313" key="2">
    <source>
        <dbReference type="Proteomes" id="UP000076643"/>
    </source>
</evidence>
<dbReference type="EMBL" id="AUYB01000002">
    <property type="protein sequence ID" value="KZN48585.1"/>
    <property type="molecule type" value="Genomic_DNA"/>
</dbReference>
<proteinExistence type="predicted"/>
<sequence>MELESKVTEILMKHDSDKSLPLDRLSLIKTRSSEFIRKLNQIIEKFPDVHQWYIENYHQDLSDT</sequence>
<gene>
    <name evidence="1" type="ORF">N475_06035</name>
</gene>
<protein>
    <submittedName>
        <fullName evidence="1">Uncharacterized protein</fullName>
    </submittedName>
</protein>
<name>A0A167D9R3_9GAMM</name>
<reference evidence="1 2" key="1">
    <citation type="submission" date="2013-07" db="EMBL/GenBank/DDBJ databases">
        <title>Comparative Genomic and Metabolomic Analysis of Twelve Strains of Pseudoalteromonas luteoviolacea.</title>
        <authorList>
            <person name="Vynne N.G."/>
            <person name="Mansson M."/>
            <person name="Gram L."/>
        </authorList>
    </citation>
    <scope>NUCLEOTIDE SEQUENCE [LARGE SCALE GENOMIC DNA]</scope>
    <source>
        <strain evidence="1 2">DSM 6061</strain>
    </source>
</reference>
<dbReference type="AlphaFoldDB" id="A0A167D9R3"/>
<dbReference type="Proteomes" id="UP000076643">
    <property type="component" value="Unassembled WGS sequence"/>
</dbReference>
<dbReference type="PATRIC" id="fig|1365250.3.peg.57"/>
<keyword evidence="2" id="KW-1185">Reference proteome</keyword>
<dbReference type="RefSeq" id="WP_063364494.1">
    <property type="nucleotide sequence ID" value="NZ_AUYB01000002.1"/>
</dbReference>